<organism evidence="1 2">
    <name type="scientific">Acinetobacter junii</name>
    <dbReference type="NCBI Taxonomy" id="40215"/>
    <lineage>
        <taxon>Bacteria</taxon>
        <taxon>Pseudomonadati</taxon>
        <taxon>Pseudomonadota</taxon>
        <taxon>Gammaproteobacteria</taxon>
        <taxon>Moraxellales</taxon>
        <taxon>Moraxellaceae</taxon>
        <taxon>Acinetobacter</taxon>
    </lineage>
</organism>
<comment type="caution">
    <text evidence="1">The sequence shown here is derived from an EMBL/GenBank/DDBJ whole genome shotgun (WGS) entry which is preliminary data.</text>
</comment>
<evidence type="ECO:0000313" key="2">
    <source>
        <dbReference type="Proteomes" id="UP001208534"/>
    </source>
</evidence>
<name>A0AAW5RAQ1_ACIJU</name>
<reference evidence="1" key="1">
    <citation type="submission" date="2021-06" db="EMBL/GenBank/DDBJ databases">
        <title>Propagation of a rapidly emergent carbapenem-resistant Acinetobacter baumannii lineage by various extra-hospital transmission networks.</title>
        <authorList>
            <person name="Calix J."/>
        </authorList>
    </citation>
    <scope>NUCLEOTIDE SEQUENCE</scope>
    <source>
        <strain evidence="1">WU_MDCI_Aw63</strain>
    </source>
</reference>
<gene>
    <name evidence="1" type="ORF">KTH64_10500</name>
</gene>
<dbReference type="Pfam" id="PF09950">
    <property type="entry name" value="Major_capside"/>
    <property type="match status" value="1"/>
</dbReference>
<dbReference type="EMBL" id="JAHPRE010000039">
    <property type="protein sequence ID" value="MCU4397370.1"/>
    <property type="molecule type" value="Genomic_DNA"/>
</dbReference>
<protein>
    <submittedName>
        <fullName evidence="1">DUF2184 domain-containing protein</fullName>
    </submittedName>
</protein>
<accession>A0AAW5RAQ1</accession>
<dbReference type="AlphaFoldDB" id="A0AAW5RAQ1"/>
<dbReference type="PIRSF" id="PIRSF029202">
    <property type="entry name" value="UCP029202"/>
    <property type="match status" value="1"/>
</dbReference>
<dbReference type="Proteomes" id="UP001208534">
    <property type="component" value="Unassembled WGS sequence"/>
</dbReference>
<dbReference type="RefSeq" id="WP_126132018.1">
    <property type="nucleotide sequence ID" value="NZ_BKIE01000020.1"/>
</dbReference>
<evidence type="ECO:0000313" key="1">
    <source>
        <dbReference type="EMBL" id="MCU4397370.1"/>
    </source>
</evidence>
<proteinExistence type="predicted"/>
<dbReference type="InterPro" id="IPR020049">
    <property type="entry name" value="Major_capsid-like"/>
</dbReference>
<sequence length="331" mass="36666">MNREQLINRKLALFGGVAPIMQAQAGDAFNLKNLVTLLVQLETSNEMTPQMTEATEYASYIPVKSNFPAVVGTKHTLQRKNGVGEGQDHSGTGNDIPLAEVFYDNVDLGVRSGSIGYQYSILELATASQAGITLEADKIQAARLGFEKHMSRIAWVGDLNLGLRGLFNQTGVNIQTALKAWETATPDEILADINDILSDAIEASEFNPVITPDTMILPTSLMRILTQRRIADNLETTIFEWVSKNNLLALEGKKLTIRATSRTESLGVGGIRRITVYRRDPACIEMRIPKELEFLAPQADGLDLFTPGYYLYQGVWLKRVDSLRYMDVPKT</sequence>